<evidence type="ECO:0000256" key="8">
    <source>
        <dbReference type="RuleBase" id="RU003827"/>
    </source>
</evidence>
<evidence type="ECO:0000256" key="2">
    <source>
        <dbReference type="ARBA" id="ARBA00007104"/>
    </source>
</evidence>
<dbReference type="Pfam" id="PF01105">
    <property type="entry name" value="EMP24_GP25L"/>
    <property type="match status" value="1"/>
</dbReference>
<dbReference type="EMBL" id="CAHIKZ030000034">
    <property type="protein sequence ID" value="CAE1143282.1"/>
    <property type="molecule type" value="Genomic_DNA"/>
</dbReference>
<keyword evidence="12" id="KW-1185">Reference proteome</keyword>
<keyword evidence="3 8" id="KW-0812">Transmembrane</keyword>
<dbReference type="PROSITE" id="PS50866">
    <property type="entry name" value="GOLD"/>
    <property type="match status" value="1"/>
</dbReference>
<feature type="domain" description="GOLD" evidence="10">
    <location>
        <begin position="1"/>
        <end position="76"/>
    </location>
</feature>
<keyword evidence="4" id="KW-0732">Signal</keyword>
<dbReference type="GO" id="GO:0016020">
    <property type="term" value="C:membrane"/>
    <property type="evidence" value="ECO:0007669"/>
    <property type="project" value="UniProtKB-SubCell"/>
</dbReference>
<comment type="subcellular location">
    <subcellularLocation>
        <location evidence="7">Endomembrane system</location>
        <topology evidence="7">Single-pass membrane protein</topology>
    </subcellularLocation>
    <subcellularLocation>
        <location evidence="1 8">Membrane</location>
        <topology evidence="1 8">Single-pass type I membrane protein</topology>
    </subcellularLocation>
</comment>
<sequence length="177" mass="20857">MLNGTQLFIAYEILTGGDRNIDFFLRDERLDILVHKPWKTEGTVEENIHTRGIYEVCFDNSYSRFAAKLVYFYMSAFVPEHWDGYVKEIEDVYRTVANFSVSLENLQQNIKNAVIHQSSSRMYVMLDYYTIMGNNKYVQYWSILQCIIIISTSCLQVFFVRRLFHSTNVTPTMKPRA</sequence>
<dbReference type="SUPFAM" id="SSF101576">
    <property type="entry name" value="Supernatant protein factor (SPF), C-terminal domain"/>
    <property type="match status" value="1"/>
</dbReference>
<gene>
    <name evidence="11" type="ORF">SPHA_1243</name>
</gene>
<dbReference type="GO" id="GO:0012505">
    <property type="term" value="C:endomembrane system"/>
    <property type="evidence" value="ECO:0007669"/>
    <property type="project" value="UniProtKB-SubCell"/>
</dbReference>
<keyword evidence="6 9" id="KW-0472">Membrane</keyword>
<comment type="caution">
    <text evidence="11">The sequence shown here is derived from an EMBL/GenBank/DDBJ whole genome shotgun (WGS) entry which is preliminary data.</text>
</comment>
<evidence type="ECO:0000259" key="10">
    <source>
        <dbReference type="PROSITE" id="PS50866"/>
    </source>
</evidence>
<evidence type="ECO:0000313" key="11">
    <source>
        <dbReference type="EMBL" id="CAE1143282.1"/>
    </source>
</evidence>
<evidence type="ECO:0000256" key="3">
    <source>
        <dbReference type="ARBA" id="ARBA00022692"/>
    </source>
</evidence>
<dbReference type="SMART" id="SM01190">
    <property type="entry name" value="EMP24_GP25L"/>
    <property type="match status" value="1"/>
</dbReference>
<evidence type="ECO:0000256" key="4">
    <source>
        <dbReference type="ARBA" id="ARBA00022729"/>
    </source>
</evidence>
<dbReference type="InterPro" id="IPR036598">
    <property type="entry name" value="GOLD_dom_sf"/>
</dbReference>
<name>A0A812ALE2_ACAPH</name>
<evidence type="ECO:0000256" key="1">
    <source>
        <dbReference type="ARBA" id="ARBA00004479"/>
    </source>
</evidence>
<evidence type="ECO:0000256" key="7">
    <source>
        <dbReference type="ARBA" id="ARBA00037847"/>
    </source>
</evidence>
<proteinExistence type="inferred from homology"/>
<dbReference type="Proteomes" id="UP000597762">
    <property type="component" value="Unassembled WGS sequence"/>
</dbReference>
<organism evidence="11 12">
    <name type="scientific">Acanthosepion pharaonis</name>
    <name type="common">Pharaoh cuttlefish</name>
    <name type="synonym">Sepia pharaonis</name>
    <dbReference type="NCBI Taxonomy" id="158019"/>
    <lineage>
        <taxon>Eukaryota</taxon>
        <taxon>Metazoa</taxon>
        <taxon>Spiralia</taxon>
        <taxon>Lophotrochozoa</taxon>
        <taxon>Mollusca</taxon>
        <taxon>Cephalopoda</taxon>
        <taxon>Coleoidea</taxon>
        <taxon>Decapodiformes</taxon>
        <taxon>Sepiida</taxon>
        <taxon>Sepiina</taxon>
        <taxon>Sepiidae</taxon>
        <taxon>Acanthosepion</taxon>
    </lineage>
</organism>
<evidence type="ECO:0000313" key="12">
    <source>
        <dbReference type="Proteomes" id="UP000597762"/>
    </source>
</evidence>
<evidence type="ECO:0000256" key="5">
    <source>
        <dbReference type="ARBA" id="ARBA00022989"/>
    </source>
</evidence>
<evidence type="ECO:0000256" key="6">
    <source>
        <dbReference type="ARBA" id="ARBA00023136"/>
    </source>
</evidence>
<dbReference type="AlphaFoldDB" id="A0A812ALE2"/>
<keyword evidence="5 9" id="KW-1133">Transmembrane helix</keyword>
<feature type="transmembrane region" description="Helical" evidence="9">
    <location>
        <begin position="140"/>
        <end position="160"/>
    </location>
</feature>
<comment type="similarity">
    <text evidence="2 8">Belongs to the EMP24/GP25L family.</text>
</comment>
<protein>
    <submittedName>
        <fullName evidence="11">TMED6</fullName>
    </submittedName>
</protein>
<dbReference type="OrthoDB" id="10037706at2759"/>
<reference evidence="11" key="1">
    <citation type="submission" date="2021-01" db="EMBL/GenBank/DDBJ databases">
        <authorList>
            <person name="Li R."/>
            <person name="Bekaert M."/>
        </authorList>
    </citation>
    <scope>NUCLEOTIDE SEQUENCE</scope>
    <source>
        <strain evidence="11">Farmed</strain>
    </source>
</reference>
<dbReference type="InterPro" id="IPR009038">
    <property type="entry name" value="GOLD_dom"/>
</dbReference>
<evidence type="ECO:0000256" key="9">
    <source>
        <dbReference type="SAM" id="Phobius"/>
    </source>
</evidence>
<accession>A0A812ALE2</accession>
<dbReference type="InterPro" id="IPR015720">
    <property type="entry name" value="Emp24-like"/>
</dbReference>
<dbReference type="PANTHER" id="PTHR22811">
    <property type="entry name" value="TRANSMEMBRANE EMP24 DOMAIN-CONTAINING PROTEIN"/>
    <property type="match status" value="1"/>
</dbReference>